<evidence type="ECO:0000313" key="8">
    <source>
        <dbReference type="EMBL" id="CAE8618424.1"/>
    </source>
</evidence>
<dbReference type="PANTHER" id="PTHR21152">
    <property type="entry name" value="AMINOTRANSFERASE CLASS V"/>
    <property type="match status" value="1"/>
</dbReference>
<evidence type="ECO:0000256" key="1">
    <source>
        <dbReference type="ARBA" id="ARBA00001933"/>
    </source>
</evidence>
<feature type="binding site" evidence="5">
    <location>
        <position position="286"/>
    </location>
    <ligand>
        <name>substrate</name>
    </ligand>
</feature>
<evidence type="ECO:0000256" key="2">
    <source>
        <dbReference type="ARBA" id="ARBA00009236"/>
    </source>
</evidence>
<organism evidence="8 9">
    <name type="scientific">Polarella glacialis</name>
    <name type="common">Dinoflagellate</name>
    <dbReference type="NCBI Taxonomy" id="89957"/>
    <lineage>
        <taxon>Eukaryota</taxon>
        <taxon>Sar</taxon>
        <taxon>Alveolata</taxon>
        <taxon>Dinophyceae</taxon>
        <taxon>Suessiales</taxon>
        <taxon>Suessiaceae</taxon>
        <taxon>Polarella</taxon>
    </lineage>
</organism>
<feature type="domain" description="Aminotransferase class V" evidence="7">
    <location>
        <begin position="7"/>
        <end position="222"/>
    </location>
</feature>
<comment type="caution">
    <text evidence="8">The sequence shown here is derived from an EMBL/GenBank/DDBJ whole genome shotgun (WGS) entry which is preliminary data.</text>
</comment>
<evidence type="ECO:0000256" key="3">
    <source>
        <dbReference type="ARBA" id="ARBA00013049"/>
    </source>
</evidence>
<comment type="similarity">
    <text evidence="2">Belongs to the class-V pyridoxal-phosphate-dependent aminotransferase family.</text>
</comment>
<evidence type="ECO:0000256" key="5">
    <source>
        <dbReference type="PIRSR" id="PIRSR000524-1"/>
    </source>
</evidence>
<dbReference type="SUPFAM" id="SSF53383">
    <property type="entry name" value="PLP-dependent transferases"/>
    <property type="match status" value="1"/>
</dbReference>
<dbReference type="InterPro" id="IPR000192">
    <property type="entry name" value="Aminotrans_V_dom"/>
</dbReference>
<dbReference type="InterPro" id="IPR015421">
    <property type="entry name" value="PyrdxlP-dep_Trfase_major"/>
</dbReference>
<dbReference type="GO" id="GO:0004760">
    <property type="term" value="F:L-serine-pyruvate transaminase activity"/>
    <property type="evidence" value="ECO:0007669"/>
    <property type="project" value="TreeGrafter"/>
</dbReference>
<gene>
    <name evidence="8" type="ORF">PGLA1383_LOCUS36044</name>
</gene>
<feature type="modified residue" description="N6-(pyridoxal phosphate)lysine" evidence="6">
    <location>
        <position position="130"/>
    </location>
</feature>
<dbReference type="GO" id="GO:0019265">
    <property type="term" value="P:glycine biosynthetic process, by transamination of glyoxylate"/>
    <property type="evidence" value="ECO:0007669"/>
    <property type="project" value="TreeGrafter"/>
</dbReference>
<keyword evidence="4 6" id="KW-0663">Pyridoxal phosphate</keyword>
<dbReference type="GO" id="GO:0005777">
    <property type="term" value="C:peroxisome"/>
    <property type="evidence" value="ECO:0007669"/>
    <property type="project" value="TreeGrafter"/>
</dbReference>
<dbReference type="Proteomes" id="UP000654075">
    <property type="component" value="Unassembled WGS sequence"/>
</dbReference>
<dbReference type="Gene3D" id="3.40.640.10">
    <property type="entry name" value="Type I PLP-dependent aspartate aminotransferase-like (Major domain)"/>
    <property type="match status" value="1"/>
</dbReference>
<dbReference type="EC" id="2.6.1.44" evidence="3"/>
<dbReference type="Pfam" id="PF00266">
    <property type="entry name" value="Aminotran_5"/>
    <property type="match status" value="1"/>
</dbReference>
<accession>A0A813FVE4</accession>
<dbReference type="PIRSF" id="PIRSF000524">
    <property type="entry name" value="SPT"/>
    <property type="match status" value="1"/>
</dbReference>
<dbReference type="EMBL" id="CAJNNV010026529">
    <property type="protein sequence ID" value="CAE8618424.1"/>
    <property type="molecule type" value="Genomic_DNA"/>
</dbReference>
<evidence type="ECO:0000256" key="4">
    <source>
        <dbReference type="ARBA" id="ARBA00022898"/>
    </source>
</evidence>
<name>A0A813FVE4_POLGL</name>
<reference evidence="8" key="1">
    <citation type="submission" date="2021-02" db="EMBL/GenBank/DDBJ databases">
        <authorList>
            <person name="Dougan E. K."/>
            <person name="Rhodes N."/>
            <person name="Thang M."/>
            <person name="Chan C."/>
        </authorList>
    </citation>
    <scope>NUCLEOTIDE SEQUENCE</scope>
</reference>
<evidence type="ECO:0000259" key="7">
    <source>
        <dbReference type="Pfam" id="PF00266"/>
    </source>
</evidence>
<evidence type="ECO:0000256" key="6">
    <source>
        <dbReference type="PIRSR" id="PIRSR000524-50"/>
    </source>
</evidence>
<proteinExistence type="inferred from homology"/>
<sequence>MWDAILLNTLKPGDRILALESGMFSKDWADCGTACGLTSELMPGSWTAAVDLAKLEERLAADSERQIRAVLAVQVDTASGIKNDIEAIGAMMRRSGHDALFFVDAVACFAVHEMRMDAWKVDGVITASQKGLMVPPGLGLLCAGPRALAAHRAETRPGTGLSSRYWDWTFRQQKWHYFKFCGTLPEQLLFGLREALDMLKREGLEHALARQRHCAEAVRRAVAVWAQGSDGAISFQVPKPEHRSDAVTVMRISEEYDPRELVKYCEIHFDVVLGNAIGLLGGKGLRIASMGHVGLPQVLAVLGAVEATLGARQVPHGPGGVSAAVAYFGQVAAASSCHALDKTAEKHPSVIVRTKC</sequence>
<comment type="cofactor">
    <cofactor evidence="1 6">
        <name>pyridoxal 5'-phosphate</name>
        <dbReference type="ChEBI" id="CHEBI:597326"/>
    </cofactor>
</comment>
<dbReference type="InterPro" id="IPR015422">
    <property type="entry name" value="PyrdxlP-dep_Trfase_small"/>
</dbReference>
<dbReference type="PANTHER" id="PTHR21152:SF40">
    <property type="entry name" value="ALANINE--GLYOXYLATE AMINOTRANSFERASE"/>
    <property type="match status" value="1"/>
</dbReference>
<protein>
    <recommendedName>
        <fullName evidence="3">alanine--glyoxylate transaminase</fullName>
        <ecNumber evidence="3">2.6.1.44</ecNumber>
    </recommendedName>
</protein>
<evidence type="ECO:0000313" key="9">
    <source>
        <dbReference type="Proteomes" id="UP000654075"/>
    </source>
</evidence>
<keyword evidence="9" id="KW-1185">Reference proteome</keyword>
<dbReference type="GO" id="GO:0008453">
    <property type="term" value="F:alanine-glyoxylate transaminase activity"/>
    <property type="evidence" value="ECO:0007669"/>
    <property type="project" value="UniProtKB-EC"/>
</dbReference>
<dbReference type="InterPro" id="IPR024169">
    <property type="entry name" value="SP_NH2Trfase/AEP_transaminase"/>
</dbReference>
<dbReference type="OrthoDB" id="7403325at2759"/>
<dbReference type="AlphaFoldDB" id="A0A813FVE4"/>
<dbReference type="OMA" id="MFSHRWI"/>
<dbReference type="InterPro" id="IPR015424">
    <property type="entry name" value="PyrdxlP-dep_Trfase"/>
</dbReference>
<dbReference type="Gene3D" id="3.90.1150.10">
    <property type="entry name" value="Aspartate Aminotransferase, domain 1"/>
    <property type="match status" value="1"/>
</dbReference>